<dbReference type="PRINTS" id="PR00032">
    <property type="entry name" value="HTHARAC"/>
</dbReference>
<keyword evidence="8" id="KW-0812">Transmembrane</keyword>
<dbReference type="SMART" id="SM00388">
    <property type="entry name" value="HisKA"/>
    <property type="match status" value="1"/>
</dbReference>
<dbReference type="SUPFAM" id="SSF47384">
    <property type="entry name" value="Homodimeric domain of signal transducing histidine kinase"/>
    <property type="match status" value="1"/>
</dbReference>
<dbReference type="SMART" id="SM00387">
    <property type="entry name" value="HATPase_c"/>
    <property type="match status" value="1"/>
</dbReference>
<dbReference type="Gene3D" id="1.10.10.60">
    <property type="entry name" value="Homeodomain-like"/>
    <property type="match status" value="2"/>
</dbReference>
<dbReference type="SUPFAM" id="SSF46689">
    <property type="entry name" value="Homeodomain-like"/>
    <property type="match status" value="1"/>
</dbReference>
<dbReference type="InterPro" id="IPR001789">
    <property type="entry name" value="Sig_transdc_resp-reg_receiver"/>
</dbReference>
<dbReference type="Pfam" id="PF07495">
    <property type="entry name" value="Y_Y_Y"/>
    <property type="match status" value="1"/>
</dbReference>
<gene>
    <name evidence="12" type="ORF">HMPREF9445_00115</name>
</gene>
<dbReference type="SUPFAM" id="SSF55874">
    <property type="entry name" value="ATPase domain of HSP90 chaperone/DNA topoisomerase II/histidine kinase"/>
    <property type="match status" value="1"/>
</dbReference>
<feature type="modified residue" description="4-aspartylphosphate" evidence="7">
    <location>
        <position position="1081"/>
    </location>
</feature>
<keyword evidence="8" id="KW-1133">Transmembrane helix</keyword>
<keyword evidence="6" id="KW-0804">Transcription</keyword>
<dbReference type="CDD" id="cd17574">
    <property type="entry name" value="REC_OmpR"/>
    <property type="match status" value="1"/>
</dbReference>
<dbReference type="InterPro" id="IPR011110">
    <property type="entry name" value="Reg_prop"/>
</dbReference>
<dbReference type="Pfam" id="PF00072">
    <property type="entry name" value="Response_reg"/>
    <property type="match status" value="1"/>
</dbReference>
<keyword evidence="3 7" id="KW-0597">Phosphoprotein</keyword>
<keyword evidence="5" id="KW-0238">DNA-binding</keyword>
<dbReference type="PROSITE" id="PS50109">
    <property type="entry name" value="HIS_KIN"/>
    <property type="match status" value="1"/>
</dbReference>
<feature type="domain" description="Response regulatory" evidence="11">
    <location>
        <begin position="1033"/>
        <end position="1147"/>
    </location>
</feature>
<dbReference type="InterPro" id="IPR009057">
    <property type="entry name" value="Homeodomain-like_sf"/>
</dbReference>
<dbReference type="EC" id="2.7.13.3" evidence="2"/>
<dbReference type="PROSITE" id="PS00041">
    <property type="entry name" value="HTH_ARAC_FAMILY_1"/>
    <property type="match status" value="1"/>
</dbReference>
<accession>A0ABN0CSY5</accession>
<dbReference type="Gene3D" id="2.60.40.10">
    <property type="entry name" value="Immunoglobulins"/>
    <property type="match status" value="1"/>
</dbReference>
<feature type="domain" description="Histidine kinase" evidence="10">
    <location>
        <begin position="778"/>
        <end position="993"/>
    </location>
</feature>
<dbReference type="InterPro" id="IPR018060">
    <property type="entry name" value="HTH_AraC"/>
</dbReference>
<dbReference type="Pfam" id="PF00512">
    <property type="entry name" value="HisKA"/>
    <property type="match status" value="1"/>
</dbReference>
<keyword evidence="13" id="KW-1185">Reference proteome</keyword>
<evidence type="ECO:0000256" key="4">
    <source>
        <dbReference type="ARBA" id="ARBA00023015"/>
    </source>
</evidence>
<evidence type="ECO:0000313" key="12">
    <source>
        <dbReference type="EMBL" id="EGF55150.1"/>
    </source>
</evidence>
<dbReference type="PANTHER" id="PTHR43547">
    <property type="entry name" value="TWO-COMPONENT HISTIDINE KINASE"/>
    <property type="match status" value="1"/>
</dbReference>
<dbReference type="Pfam" id="PF02518">
    <property type="entry name" value="HATPase_c"/>
    <property type="match status" value="1"/>
</dbReference>
<evidence type="ECO:0000256" key="6">
    <source>
        <dbReference type="ARBA" id="ARBA00023163"/>
    </source>
</evidence>
<feature type="transmembrane region" description="Helical" evidence="8">
    <location>
        <begin position="731"/>
        <end position="749"/>
    </location>
</feature>
<dbReference type="PROSITE" id="PS01124">
    <property type="entry name" value="HTH_ARAC_FAMILY_2"/>
    <property type="match status" value="1"/>
</dbReference>
<sequence length="1288" mass="147937">MKIANFAKTSETKFGLTSNSLSYKKIAFLYNILMLKTNTMRHFFLTLLLIIFTTICYAKADITAYHLTTDNGLPDNNVRCLKFDSKGFLWFATQYSLYRYDGYSYRQYQRSTKGDMSLMPSNRIVSINNWTDNQLLFRFNTNQLLLYNLESDKLVAFCDSVTFYKSMYSHNSMHLYDNLGRLFVYDNKNGTLRYTDSNVGKSFTLHIIDDELRQLAVDLKIYIVTDKEGRVWVSTNGNGLFIYYPTTGELQHLTTQDYPDLLPSNHIVAITLDMAGDIVISNTRYGLTRLHVGNKKEAETIKFGKSRLNDDNEVKVLTRLQSGEIVAATAAGQVYSVDEIGEFKSFAQLPSNVLYNNIGNMPDGSLWATTRSRGVFLKDRFYMDGQRTDHVVVDNKRRVWVASVEGLIAVAEPKKDGSYGEFQRLFTNEKLLETRQFLYDKHNRIWIGSNGGVVSFCPDELLTNPKSYQLYKLKNSSGSIASTNCLHLDHLGYLWVGTTHNGLYRSNIPLSKIVNHVDIQFEDLSNEIITNLSIQSIISDRQGNMWIGTENGCTCYNPKNHKASQFLSDDNRLLNYCNPNCTVALSNGNVWFGTLDGIVVHNLKQGLHDKRQRNLEFTELIINGQPTYRMTSSPLGEVNINGVQKVTLAHNQNSLTINVSDMNIFSGNITTYRYFMEGIDEWSETTTSNSVNYQNLLPGRYIFHVEAICGGSKTEERMLEIVISEPWWNTWWAYIIYIVIAAVVVIVIYNENRKKRILRQRMRDEHLLTEYRLKFFTNISHEFRTPLTLILSSIDKLEQLSATSSTIKGSIQMMRQNSQRLKRLIDQLMEFRKIETGNLQLRVQETDVSTFIYNIYQSFHEESERRRINYQFSRTATHVKAWVDRGYIDKIIFNLLSNAFKYTPVGGEITVYLAVNENKVLSVKVTDNGIGVPADKRDTIFDRYSRFTSSLDSMGIGLNLSYELAVNHHGCLTYNNRMDVCGSVFTLSIPIGRDEYAENEVMSEQQLSLTSDGPNGYQQREQLFISNPLNDRCVLIVEDDIDIQDILHQELSQYFHVMVATDGAEAVEMLEQKLPDLVITDYMMPNKNGMELLQHIRKSSYRYLPVIMLTAIDSENTELKSMIMGADAYVTKPFSMQLLIAQTVNLIKQRSYLKLDYANTVSDDDVKPTGAKVILPELITEERDLKLIARFDRYIDLHMSDANMNIDNIAEALDYKRTNFYKKITSLVGCSPKEYVRKRRMQHAAEMLKDEKLTIAEVAYQLGFSTPQYFSTCFKAYFGIKPSEYQKR</sequence>
<evidence type="ECO:0000256" key="7">
    <source>
        <dbReference type="PROSITE-ProRule" id="PRU00169"/>
    </source>
</evidence>
<keyword evidence="4" id="KW-0805">Transcription regulation</keyword>
<dbReference type="InterPro" id="IPR015943">
    <property type="entry name" value="WD40/YVTN_repeat-like_dom_sf"/>
</dbReference>
<dbReference type="InterPro" id="IPR011006">
    <property type="entry name" value="CheY-like_superfamily"/>
</dbReference>
<evidence type="ECO:0000256" key="1">
    <source>
        <dbReference type="ARBA" id="ARBA00000085"/>
    </source>
</evidence>
<dbReference type="InterPro" id="IPR003594">
    <property type="entry name" value="HATPase_dom"/>
</dbReference>
<dbReference type="InterPro" id="IPR013783">
    <property type="entry name" value="Ig-like_fold"/>
</dbReference>
<dbReference type="PROSITE" id="PS50110">
    <property type="entry name" value="RESPONSE_REGULATORY"/>
    <property type="match status" value="1"/>
</dbReference>
<evidence type="ECO:0000256" key="8">
    <source>
        <dbReference type="SAM" id="Phobius"/>
    </source>
</evidence>
<dbReference type="InterPro" id="IPR003661">
    <property type="entry name" value="HisK_dim/P_dom"/>
</dbReference>
<keyword evidence="8" id="KW-0472">Membrane</keyword>
<reference evidence="12 13" key="1">
    <citation type="submission" date="2011-02" db="EMBL/GenBank/DDBJ databases">
        <authorList>
            <person name="Weinstock G."/>
            <person name="Sodergren E."/>
            <person name="Clifton S."/>
            <person name="Fulton L."/>
            <person name="Fulton B."/>
            <person name="Courtney L."/>
            <person name="Fronick C."/>
            <person name="Harrison M."/>
            <person name="Strong C."/>
            <person name="Farmer C."/>
            <person name="Delahaunty K."/>
            <person name="Markovic C."/>
            <person name="Hall O."/>
            <person name="Minx P."/>
            <person name="Tomlinson C."/>
            <person name="Mitreva M."/>
            <person name="Hou S."/>
            <person name="Chen J."/>
            <person name="Wollam A."/>
            <person name="Pepin K.H."/>
            <person name="Johnson M."/>
            <person name="Bhonagiri V."/>
            <person name="Zhang X."/>
            <person name="Suruliraj S."/>
            <person name="Warren W."/>
            <person name="Chinwalla A."/>
            <person name="Mardis E.R."/>
            <person name="Wilson R.K."/>
        </authorList>
    </citation>
    <scope>NUCLEOTIDE SEQUENCE [LARGE SCALE GENOMIC DNA]</scope>
    <source>
        <strain evidence="12 13">YIT 12056</strain>
    </source>
</reference>
<dbReference type="SMART" id="SM00342">
    <property type="entry name" value="HTH_ARAC"/>
    <property type="match status" value="1"/>
</dbReference>
<evidence type="ECO:0000256" key="3">
    <source>
        <dbReference type="ARBA" id="ARBA00022553"/>
    </source>
</evidence>
<dbReference type="EMBL" id="AFBM01000001">
    <property type="protein sequence ID" value="EGF55150.1"/>
    <property type="molecule type" value="Genomic_DNA"/>
</dbReference>
<dbReference type="InterPro" id="IPR036890">
    <property type="entry name" value="HATPase_C_sf"/>
</dbReference>
<organism evidence="12 13">
    <name type="scientific">Bacteroides clarus YIT 12056</name>
    <dbReference type="NCBI Taxonomy" id="762984"/>
    <lineage>
        <taxon>Bacteria</taxon>
        <taxon>Pseudomonadati</taxon>
        <taxon>Bacteroidota</taxon>
        <taxon>Bacteroidia</taxon>
        <taxon>Bacteroidales</taxon>
        <taxon>Bacteroidaceae</taxon>
        <taxon>Bacteroides</taxon>
    </lineage>
</organism>
<evidence type="ECO:0000256" key="5">
    <source>
        <dbReference type="ARBA" id="ARBA00023125"/>
    </source>
</evidence>
<dbReference type="SMART" id="SM00448">
    <property type="entry name" value="REC"/>
    <property type="match status" value="1"/>
</dbReference>
<dbReference type="InterPro" id="IPR005467">
    <property type="entry name" value="His_kinase_dom"/>
</dbReference>
<dbReference type="Pfam" id="PF12833">
    <property type="entry name" value="HTH_18"/>
    <property type="match status" value="1"/>
</dbReference>
<dbReference type="SUPFAM" id="SSF63829">
    <property type="entry name" value="Calcium-dependent phosphotriesterase"/>
    <property type="match status" value="2"/>
</dbReference>
<dbReference type="Gene3D" id="2.130.10.10">
    <property type="entry name" value="YVTN repeat-like/Quinoprotein amine dehydrogenase"/>
    <property type="match status" value="2"/>
</dbReference>
<evidence type="ECO:0000256" key="2">
    <source>
        <dbReference type="ARBA" id="ARBA00012438"/>
    </source>
</evidence>
<evidence type="ECO:0000259" key="11">
    <source>
        <dbReference type="PROSITE" id="PS50110"/>
    </source>
</evidence>
<dbReference type="Gene3D" id="3.40.50.2300">
    <property type="match status" value="1"/>
</dbReference>
<dbReference type="InterPro" id="IPR020449">
    <property type="entry name" value="Tscrpt_reg_AraC-type_HTH"/>
</dbReference>
<dbReference type="Proteomes" id="UP000010321">
    <property type="component" value="Unassembled WGS sequence"/>
</dbReference>
<dbReference type="Gene3D" id="3.30.565.10">
    <property type="entry name" value="Histidine kinase-like ATPase, C-terminal domain"/>
    <property type="match status" value="1"/>
</dbReference>
<comment type="catalytic activity">
    <reaction evidence="1">
        <text>ATP + protein L-histidine = ADP + protein N-phospho-L-histidine.</text>
        <dbReference type="EC" id="2.7.13.3"/>
    </reaction>
</comment>
<dbReference type="InterPro" id="IPR036097">
    <property type="entry name" value="HisK_dim/P_sf"/>
</dbReference>
<evidence type="ECO:0000313" key="13">
    <source>
        <dbReference type="Proteomes" id="UP000010321"/>
    </source>
</evidence>
<dbReference type="CDD" id="cd00082">
    <property type="entry name" value="HisKA"/>
    <property type="match status" value="1"/>
</dbReference>
<dbReference type="PANTHER" id="PTHR43547:SF2">
    <property type="entry name" value="HYBRID SIGNAL TRANSDUCTION HISTIDINE KINASE C"/>
    <property type="match status" value="1"/>
</dbReference>
<proteinExistence type="predicted"/>
<protein>
    <recommendedName>
        <fullName evidence="2">histidine kinase</fullName>
        <ecNumber evidence="2">2.7.13.3</ecNumber>
    </recommendedName>
</protein>
<dbReference type="Gene3D" id="1.10.287.130">
    <property type="match status" value="1"/>
</dbReference>
<name>A0ABN0CSY5_9BACE</name>
<comment type="caution">
    <text evidence="12">The sequence shown here is derived from an EMBL/GenBank/DDBJ whole genome shotgun (WGS) entry which is preliminary data.</text>
</comment>
<evidence type="ECO:0000259" key="10">
    <source>
        <dbReference type="PROSITE" id="PS50109"/>
    </source>
</evidence>
<dbReference type="SUPFAM" id="SSF52172">
    <property type="entry name" value="CheY-like"/>
    <property type="match status" value="1"/>
</dbReference>
<evidence type="ECO:0000259" key="9">
    <source>
        <dbReference type="PROSITE" id="PS01124"/>
    </source>
</evidence>
<dbReference type="InterPro" id="IPR018062">
    <property type="entry name" value="HTH_AraC-typ_CS"/>
</dbReference>
<feature type="domain" description="HTH araC/xylS-type" evidence="9">
    <location>
        <begin position="1189"/>
        <end position="1288"/>
    </location>
</feature>
<dbReference type="InterPro" id="IPR011123">
    <property type="entry name" value="Y_Y_Y"/>
</dbReference>
<dbReference type="Pfam" id="PF07494">
    <property type="entry name" value="Reg_prop"/>
    <property type="match status" value="2"/>
</dbReference>